<dbReference type="InterPro" id="IPR004332">
    <property type="entry name" value="Transposase_MuDR"/>
</dbReference>
<accession>A0A835F0C7</accession>
<organism evidence="4 5">
    <name type="scientific">Digitaria exilis</name>
    <dbReference type="NCBI Taxonomy" id="1010633"/>
    <lineage>
        <taxon>Eukaryota</taxon>
        <taxon>Viridiplantae</taxon>
        <taxon>Streptophyta</taxon>
        <taxon>Embryophyta</taxon>
        <taxon>Tracheophyta</taxon>
        <taxon>Spermatophyta</taxon>
        <taxon>Magnoliopsida</taxon>
        <taxon>Liliopsida</taxon>
        <taxon>Poales</taxon>
        <taxon>Poaceae</taxon>
        <taxon>PACMAD clade</taxon>
        <taxon>Panicoideae</taxon>
        <taxon>Panicodae</taxon>
        <taxon>Paniceae</taxon>
        <taxon>Anthephorinae</taxon>
        <taxon>Digitaria</taxon>
    </lineage>
</organism>
<evidence type="ECO:0000313" key="5">
    <source>
        <dbReference type="Proteomes" id="UP000636709"/>
    </source>
</evidence>
<gene>
    <name evidence="4" type="ORF">HU200_021417</name>
</gene>
<evidence type="ECO:0000259" key="3">
    <source>
        <dbReference type="Pfam" id="PF03108"/>
    </source>
</evidence>
<dbReference type="Proteomes" id="UP000636709">
    <property type="component" value="Unassembled WGS sequence"/>
</dbReference>
<dbReference type="OrthoDB" id="690362at2759"/>
<reference evidence="4" key="1">
    <citation type="submission" date="2020-07" db="EMBL/GenBank/DDBJ databases">
        <title>Genome sequence and genetic diversity analysis of an under-domesticated orphan crop, white fonio (Digitaria exilis).</title>
        <authorList>
            <person name="Bennetzen J.L."/>
            <person name="Chen S."/>
            <person name="Ma X."/>
            <person name="Wang X."/>
            <person name="Yssel A.E.J."/>
            <person name="Chaluvadi S.R."/>
            <person name="Johnson M."/>
            <person name="Gangashetty P."/>
            <person name="Hamidou F."/>
            <person name="Sanogo M.D."/>
            <person name="Zwaenepoel A."/>
            <person name="Wallace J."/>
            <person name="Van De Peer Y."/>
            <person name="Van Deynze A."/>
        </authorList>
    </citation>
    <scope>NUCLEOTIDE SEQUENCE</scope>
    <source>
        <tissue evidence="4">Leaves</tissue>
    </source>
</reference>
<comment type="caution">
    <text evidence="4">The sequence shown here is derived from an EMBL/GenBank/DDBJ whole genome shotgun (WGS) entry which is preliminary data.</text>
</comment>
<dbReference type="AlphaFoldDB" id="A0A835F0C7"/>
<name>A0A835F0C7_9POAL</name>
<keyword evidence="2" id="KW-1133">Transmembrane helix</keyword>
<feature type="region of interest" description="Disordered" evidence="1">
    <location>
        <begin position="168"/>
        <end position="187"/>
    </location>
</feature>
<keyword evidence="2" id="KW-0812">Transmembrane</keyword>
<feature type="compositionally biased region" description="Polar residues" evidence="1">
    <location>
        <begin position="105"/>
        <end position="115"/>
    </location>
</feature>
<dbReference type="EMBL" id="JACEFO010001663">
    <property type="protein sequence ID" value="KAF8724384.1"/>
    <property type="molecule type" value="Genomic_DNA"/>
</dbReference>
<feature type="domain" description="Transposase MuDR plant" evidence="3">
    <location>
        <begin position="221"/>
        <end position="281"/>
    </location>
</feature>
<dbReference type="Pfam" id="PF03108">
    <property type="entry name" value="DBD_Tnp_Mut"/>
    <property type="match status" value="1"/>
</dbReference>
<feature type="region of interest" description="Disordered" evidence="1">
    <location>
        <begin position="103"/>
        <end position="142"/>
    </location>
</feature>
<keyword evidence="2" id="KW-0472">Membrane</keyword>
<evidence type="ECO:0000256" key="2">
    <source>
        <dbReference type="SAM" id="Phobius"/>
    </source>
</evidence>
<evidence type="ECO:0000313" key="4">
    <source>
        <dbReference type="EMBL" id="KAF8724384.1"/>
    </source>
</evidence>
<sequence length="308" mass="35913">MYMMDIKVLGNPKKSRLNVSFEEVVDADLTNYMDFVESIVEKYPTRYLEVAHVHYYDNVLKSYPEVKSDQELMCMFEKHSKTKVVQIFIAYWHSSEAYDPKEWQNDVQRQSNSNIEQDKDTIEEDEDNTEQKEDTYLCNPLPENEHVGIDEEIMYLEDAPVHVVVGHEKEKDKEDIPNDGNEDPSEVEAECGGQVEADEDSVGHAAEHIRKFEYDENDPPMAVGSMYPSMAEFKVAISQHAIKHEFEFDIEKSAPYRFRAYCSRRDKDKCPWRLHASTADDLTIVVVIFRTLLLCDFFTIINVLCFYI</sequence>
<evidence type="ECO:0000256" key="1">
    <source>
        <dbReference type="SAM" id="MobiDB-lite"/>
    </source>
</evidence>
<feature type="transmembrane region" description="Helical" evidence="2">
    <location>
        <begin position="282"/>
        <end position="307"/>
    </location>
</feature>
<protein>
    <recommendedName>
        <fullName evidence="3">Transposase MuDR plant domain-containing protein</fullName>
    </recommendedName>
</protein>
<proteinExistence type="predicted"/>
<keyword evidence="5" id="KW-1185">Reference proteome</keyword>